<evidence type="ECO:0000313" key="4">
    <source>
        <dbReference type="Proteomes" id="UP000647172"/>
    </source>
</evidence>
<gene>
    <name evidence="3" type="ORF">Ani05nite_62070</name>
</gene>
<dbReference type="AlphaFoldDB" id="A0A919JN43"/>
<comment type="caution">
    <text evidence="3">The sequence shown here is derived from an EMBL/GenBank/DDBJ whole genome shotgun (WGS) entry which is preliminary data.</text>
</comment>
<dbReference type="GO" id="GO:0004674">
    <property type="term" value="F:protein serine/threonine kinase activity"/>
    <property type="evidence" value="ECO:0007669"/>
    <property type="project" value="UniProtKB-KW"/>
</dbReference>
<evidence type="ECO:0000256" key="1">
    <source>
        <dbReference type="ARBA" id="ARBA00022527"/>
    </source>
</evidence>
<dbReference type="InterPro" id="IPR050267">
    <property type="entry name" value="Anti-sigma-factor_SerPK"/>
</dbReference>
<keyword evidence="1" id="KW-0418">Kinase</keyword>
<accession>A0A919JN43</accession>
<dbReference type="EMBL" id="BOMQ01000074">
    <property type="protein sequence ID" value="GIE52673.1"/>
    <property type="molecule type" value="Genomic_DNA"/>
</dbReference>
<proteinExistence type="predicted"/>
<dbReference type="InterPro" id="IPR036890">
    <property type="entry name" value="HATPase_C_sf"/>
</dbReference>
<dbReference type="CDD" id="cd16936">
    <property type="entry name" value="HATPase_RsbW-like"/>
    <property type="match status" value="1"/>
</dbReference>
<evidence type="ECO:0000313" key="3">
    <source>
        <dbReference type="EMBL" id="GIE52673.1"/>
    </source>
</evidence>
<keyword evidence="4" id="KW-1185">Reference proteome</keyword>
<dbReference type="Gene3D" id="3.30.565.10">
    <property type="entry name" value="Histidine kinase-like ATPase, C-terminal domain"/>
    <property type="match status" value="1"/>
</dbReference>
<dbReference type="InterPro" id="IPR003594">
    <property type="entry name" value="HATPase_dom"/>
</dbReference>
<reference evidence="3" key="1">
    <citation type="submission" date="2021-01" db="EMBL/GenBank/DDBJ databases">
        <title>Whole genome shotgun sequence of Actinoplanes nipponensis NBRC 14063.</title>
        <authorList>
            <person name="Komaki H."/>
            <person name="Tamura T."/>
        </authorList>
    </citation>
    <scope>NUCLEOTIDE SEQUENCE</scope>
    <source>
        <strain evidence="3">NBRC 14063</strain>
    </source>
</reference>
<keyword evidence="1" id="KW-0723">Serine/threonine-protein kinase</keyword>
<dbReference type="Proteomes" id="UP000647172">
    <property type="component" value="Unassembled WGS sequence"/>
</dbReference>
<keyword evidence="1" id="KW-0808">Transferase</keyword>
<dbReference type="Pfam" id="PF13581">
    <property type="entry name" value="HATPase_c_2"/>
    <property type="match status" value="1"/>
</dbReference>
<dbReference type="PANTHER" id="PTHR35526">
    <property type="entry name" value="ANTI-SIGMA-F FACTOR RSBW-RELATED"/>
    <property type="match status" value="1"/>
</dbReference>
<evidence type="ECO:0000259" key="2">
    <source>
        <dbReference type="Pfam" id="PF13581"/>
    </source>
</evidence>
<dbReference type="SUPFAM" id="SSF55874">
    <property type="entry name" value="ATPase domain of HSP90 chaperone/DNA topoisomerase II/histidine kinase"/>
    <property type="match status" value="1"/>
</dbReference>
<feature type="domain" description="Histidine kinase/HSP90-like ATPase" evidence="2">
    <location>
        <begin position="150"/>
        <end position="248"/>
    </location>
</feature>
<protein>
    <submittedName>
        <fullName evidence="3">Sulfate transporter</fullName>
    </submittedName>
</protein>
<organism evidence="3 4">
    <name type="scientific">Actinoplanes nipponensis</name>
    <dbReference type="NCBI Taxonomy" id="135950"/>
    <lineage>
        <taxon>Bacteria</taxon>
        <taxon>Bacillati</taxon>
        <taxon>Actinomycetota</taxon>
        <taxon>Actinomycetes</taxon>
        <taxon>Micromonosporales</taxon>
        <taxon>Micromonosporaceae</taxon>
        <taxon>Actinoplanes</taxon>
    </lineage>
</organism>
<name>A0A919JN43_9ACTN</name>
<sequence>MISNGPLLFDQDEHADAPVTVCADMERALVEVAAHGRWSRRVQVETTRAISKCFAEGPRAVLIDLHDLGDPAGASAATWWAAATRGAELQPAVRVVLSVPETAPLAARLRRLDSKRHLPVYATLNEARAAVHIRLPPVERHQLRLQPCDEAAAAARQAVDAVCEAWSLPALQYPGRLAISELLDNAVVHAGTEMTVMLTRRGNGLHLAVSDGSRRLPRLLAALPTSREGVWEERGLGLRAVDRIATVWGAMPTATGKVVWALIGPR</sequence>
<dbReference type="PANTHER" id="PTHR35526:SF3">
    <property type="entry name" value="ANTI-SIGMA-F FACTOR RSBW"/>
    <property type="match status" value="1"/>
</dbReference>